<keyword evidence="3" id="KW-1185">Reference proteome</keyword>
<evidence type="ECO:0000313" key="3">
    <source>
        <dbReference type="Proteomes" id="UP000002402"/>
    </source>
</evidence>
<reference evidence="2 3" key="1">
    <citation type="journal article" date="2006" name="Proc. Natl. Acad. Sci. U.S.A.">
        <title>Evolution of sensory complexity recorded in a myxobacterial genome.</title>
        <authorList>
            <person name="Goldman B.S."/>
            <person name="Nierman W.C."/>
            <person name="Kaiser D."/>
            <person name="Slater S.C."/>
            <person name="Durkin A.S."/>
            <person name="Eisen J.A."/>
            <person name="Ronning C.M."/>
            <person name="Barbazuk W.B."/>
            <person name="Blanchard M."/>
            <person name="Field C."/>
            <person name="Halling C."/>
            <person name="Hinkle G."/>
            <person name="Iartchuk O."/>
            <person name="Kim H.S."/>
            <person name="Mackenzie C."/>
            <person name="Madupu R."/>
            <person name="Miller N."/>
            <person name="Shvartsbeyn A."/>
            <person name="Sullivan S.A."/>
            <person name="Vaudin M."/>
            <person name="Wiegand R."/>
            <person name="Kaplan H.B."/>
        </authorList>
    </citation>
    <scope>NUCLEOTIDE SEQUENCE [LARGE SCALE GENOMIC DNA]</scope>
    <source>
        <strain evidence="3">DK1622</strain>
    </source>
</reference>
<name>Q1CX31_MYXXD</name>
<dbReference type="EnsemblBacteria" id="ABF90414">
    <property type="protein sequence ID" value="ABF90414"/>
    <property type="gene ID" value="MXAN_6928"/>
</dbReference>
<dbReference type="KEGG" id="mxa:MXAN_6928"/>
<protein>
    <submittedName>
        <fullName evidence="2">Uncharacterized protein</fullName>
    </submittedName>
</protein>
<dbReference type="Proteomes" id="UP000002402">
    <property type="component" value="Chromosome"/>
</dbReference>
<proteinExistence type="predicted"/>
<sequence>MRRRQPTHRAFRGEAMRFKKLGAEDVGESTSRRHMNPDTGEDEINISDQDLAATPPLEEEPDFRDILPDEIHEFRRGDEEEEPLELTAQPGYRIRPIDFDKLPQG</sequence>
<dbReference type="AlphaFoldDB" id="Q1CX31"/>
<dbReference type="EMBL" id="CP000113">
    <property type="protein sequence ID" value="ABF90414.1"/>
    <property type="molecule type" value="Genomic_DNA"/>
</dbReference>
<accession>Q1CX31</accession>
<dbReference type="HOGENOM" id="CLU_2421909_0_0_7"/>
<feature type="region of interest" description="Disordered" evidence="1">
    <location>
        <begin position="21"/>
        <end position="47"/>
    </location>
</feature>
<organism evidence="2 3">
    <name type="scientific">Myxococcus xanthus (strain DK1622)</name>
    <dbReference type="NCBI Taxonomy" id="246197"/>
    <lineage>
        <taxon>Bacteria</taxon>
        <taxon>Pseudomonadati</taxon>
        <taxon>Myxococcota</taxon>
        <taxon>Myxococcia</taxon>
        <taxon>Myxococcales</taxon>
        <taxon>Cystobacterineae</taxon>
        <taxon>Myxococcaceae</taxon>
        <taxon>Myxococcus</taxon>
    </lineage>
</organism>
<evidence type="ECO:0000313" key="2">
    <source>
        <dbReference type="EMBL" id="ABF90414.1"/>
    </source>
</evidence>
<evidence type="ECO:0000256" key="1">
    <source>
        <dbReference type="SAM" id="MobiDB-lite"/>
    </source>
</evidence>
<dbReference type="STRING" id="246197.MXAN_6928"/>
<gene>
    <name evidence="2" type="ordered locus">MXAN_6928</name>
</gene>